<protein>
    <recommendedName>
        <fullName evidence="4">DUF4190 domain-containing protein</fullName>
    </recommendedName>
</protein>
<evidence type="ECO:0008006" key="4">
    <source>
        <dbReference type="Google" id="ProtNLM"/>
    </source>
</evidence>
<name>A0A1G2MZF9_9BACT</name>
<evidence type="ECO:0000256" key="1">
    <source>
        <dbReference type="SAM" id="Phobius"/>
    </source>
</evidence>
<keyword evidence="1" id="KW-0812">Transmembrane</keyword>
<evidence type="ECO:0000313" key="3">
    <source>
        <dbReference type="Proteomes" id="UP000178089"/>
    </source>
</evidence>
<comment type="caution">
    <text evidence="2">The sequence shown here is derived from an EMBL/GenBank/DDBJ whole genome shotgun (WGS) entry which is preliminary data.</text>
</comment>
<reference evidence="2 3" key="1">
    <citation type="journal article" date="2016" name="Nat. Commun.">
        <title>Thousands of microbial genomes shed light on interconnected biogeochemical processes in an aquifer system.</title>
        <authorList>
            <person name="Anantharaman K."/>
            <person name="Brown C.T."/>
            <person name="Hug L.A."/>
            <person name="Sharon I."/>
            <person name="Castelle C.J."/>
            <person name="Probst A.J."/>
            <person name="Thomas B.C."/>
            <person name="Singh A."/>
            <person name="Wilkins M.J."/>
            <person name="Karaoz U."/>
            <person name="Brodie E.L."/>
            <person name="Williams K.H."/>
            <person name="Hubbard S.S."/>
            <person name="Banfield J.F."/>
        </authorList>
    </citation>
    <scope>NUCLEOTIDE SEQUENCE [LARGE SCALE GENOMIC DNA]</scope>
</reference>
<keyword evidence="1" id="KW-1133">Transmembrane helix</keyword>
<proteinExistence type="predicted"/>
<keyword evidence="1" id="KW-0472">Membrane</keyword>
<evidence type="ECO:0000313" key="2">
    <source>
        <dbReference type="EMBL" id="OHA29230.1"/>
    </source>
</evidence>
<organism evidence="2 3">
    <name type="scientific">Candidatus Taylorbacteria bacterium RIFCSPHIGHO2_12_FULL_45_16</name>
    <dbReference type="NCBI Taxonomy" id="1802315"/>
    <lineage>
        <taxon>Bacteria</taxon>
        <taxon>Candidatus Tayloriibacteriota</taxon>
    </lineage>
</organism>
<dbReference type="STRING" id="1802315.A3F51_01290"/>
<accession>A0A1G2MZF9</accession>
<gene>
    <name evidence="2" type="ORF">A3F51_01290</name>
</gene>
<feature type="transmembrane region" description="Helical" evidence="1">
    <location>
        <begin position="5"/>
        <end position="27"/>
    </location>
</feature>
<sequence length="88" mass="9560">MKKNIYIAIGSYVLALLVMLIGIPVSASPDTNNLTIAIVTAIFLVIGIIFSLKSNKAKESSWIGSLLGIIGILWLIFTFIVLYLSSMQ</sequence>
<dbReference type="EMBL" id="MHRT01000005">
    <property type="protein sequence ID" value="OHA29230.1"/>
    <property type="molecule type" value="Genomic_DNA"/>
</dbReference>
<dbReference type="AlphaFoldDB" id="A0A1G2MZF9"/>
<dbReference type="Proteomes" id="UP000178089">
    <property type="component" value="Unassembled WGS sequence"/>
</dbReference>
<feature type="transmembrane region" description="Helical" evidence="1">
    <location>
        <begin position="64"/>
        <end position="85"/>
    </location>
</feature>
<feature type="transmembrane region" description="Helical" evidence="1">
    <location>
        <begin position="33"/>
        <end position="52"/>
    </location>
</feature>